<dbReference type="Proteomes" id="UP000717364">
    <property type="component" value="Unassembled WGS sequence"/>
</dbReference>
<accession>A0A947GKK0</accession>
<proteinExistence type="predicted"/>
<sequence>MPRKIKPKDVLEWFPEKEQQRYAKHLIGKSGLTPTQARHFVRLWGYGYLLQHGPDYAPITTLSHRISSFFCSQSEAAALFYTEGQGAPRSAGLMINKFVDKQLVRRERFSGSKTRISLYIPESFELPESNPSGTIYADVFNPRRDIPHIALLLEDLFSFDNKRPKSMLNNVRRGLRQWSQRYPPGLRVLRLSPKNNPIAFSTIFPIHQDSEIIFDLPPSQSLHLSRFHLNAKDPIQFASPGDHQCHIAYIRSWEIHPDFWNYKNALLMTQDTQATVREIYKDYPELSEVYSIAIHPRLAAFATTLGFEIMRPDPQTSLCWLYISLDSFLALEADKVLADFDYTLYT</sequence>
<reference evidence="1" key="1">
    <citation type="submission" date="2020-11" db="EMBL/GenBank/DDBJ databases">
        <authorList>
            <person name="Konstantinou D."/>
            <person name="Gkelis S."/>
            <person name="Popin R."/>
            <person name="Fewer D."/>
            <person name="Sivonen K."/>
        </authorList>
    </citation>
    <scope>NUCLEOTIDE SEQUENCE</scope>
    <source>
        <strain evidence="1">TAU-MAC 1115</strain>
    </source>
</reference>
<dbReference type="EMBL" id="JADOES010000027">
    <property type="protein sequence ID" value="MBT9316482.1"/>
    <property type="molecule type" value="Genomic_DNA"/>
</dbReference>
<dbReference type="AlphaFoldDB" id="A0A947GKK0"/>
<comment type="caution">
    <text evidence="1">The sequence shown here is derived from an EMBL/GenBank/DDBJ whole genome shotgun (WGS) entry which is preliminary data.</text>
</comment>
<evidence type="ECO:0000313" key="1">
    <source>
        <dbReference type="EMBL" id="MBT9316482.1"/>
    </source>
</evidence>
<keyword evidence="2" id="KW-1185">Reference proteome</keyword>
<gene>
    <name evidence="1" type="ORF">IXB50_13715</name>
</gene>
<evidence type="ECO:0000313" key="2">
    <source>
        <dbReference type="Proteomes" id="UP000717364"/>
    </source>
</evidence>
<dbReference type="RefSeq" id="WP_215609548.1">
    <property type="nucleotide sequence ID" value="NZ_JADOES010000027.1"/>
</dbReference>
<organism evidence="1 2">
    <name type="scientific">Leptothoe spongobia TAU-MAC 1115</name>
    <dbReference type="NCBI Taxonomy" id="1967444"/>
    <lineage>
        <taxon>Bacteria</taxon>
        <taxon>Bacillati</taxon>
        <taxon>Cyanobacteriota</taxon>
        <taxon>Cyanophyceae</taxon>
        <taxon>Nodosilineales</taxon>
        <taxon>Cymatolegaceae</taxon>
        <taxon>Leptothoe</taxon>
        <taxon>Leptothoe spongobia</taxon>
    </lineage>
</organism>
<reference evidence="1" key="2">
    <citation type="journal article" date="2021" name="Mar. Drugs">
        <title>Genome Reduction and Secondary Metabolism of the Marine Sponge-Associated Cyanobacterium Leptothoe.</title>
        <authorList>
            <person name="Konstantinou D."/>
            <person name="Popin R.V."/>
            <person name="Fewer D.P."/>
            <person name="Sivonen K."/>
            <person name="Gkelis S."/>
        </authorList>
    </citation>
    <scope>NUCLEOTIDE SEQUENCE</scope>
    <source>
        <strain evidence="1">TAU-MAC 1115</strain>
    </source>
</reference>
<protein>
    <submittedName>
        <fullName evidence="1">Uncharacterized protein</fullName>
    </submittedName>
</protein>
<name>A0A947GKK0_9CYAN</name>